<feature type="binding site" evidence="8">
    <location>
        <position position="120"/>
    </location>
    <ligand>
        <name>Zn(2+)</name>
        <dbReference type="ChEBI" id="CHEBI:29105"/>
    </ligand>
</feature>
<dbReference type="Gene3D" id="3.40.1050.10">
    <property type="entry name" value="Carbonic anhydrase"/>
    <property type="match status" value="1"/>
</dbReference>
<dbReference type="PANTHER" id="PTHR11002">
    <property type="entry name" value="CARBONIC ANHYDRASE"/>
    <property type="match status" value="1"/>
</dbReference>
<evidence type="ECO:0000256" key="8">
    <source>
        <dbReference type="PIRSR" id="PIRSR601765-1"/>
    </source>
</evidence>
<evidence type="ECO:0000313" key="11">
    <source>
        <dbReference type="Proteomes" id="UP000836841"/>
    </source>
</evidence>
<feature type="binding site" evidence="8">
    <location>
        <position position="177"/>
    </location>
    <ligand>
        <name>Zn(2+)</name>
        <dbReference type="ChEBI" id="CHEBI:29105"/>
    </ligand>
</feature>
<evidence type="ECO:0000256" key="5">
    <source>
        <dbReference type="ARBA" id="ARBA00022833"/>
    </source>
</evidence>
<dbReference type="SUPFAM" id="SSF53056">
    <property type="entry name" value="beta-carbonic anhydrase, cab"/>
    <property type="match status" value="1"/>
</dbReference>
<comment type="similarity">
    <text evidence="2 9">Belongs to the beta-class carbonic anhydrase family.</text>
</comment>
<comment type="function">
    <text evidence="1 9">Reversible hydration of carbon dioxide.</text>
</comment>
<comment type="catalytic activity">
    <reaction evidence="7 9">
        <text>hydrogencarbonate + H(+) = CO2 + H2O</text>
        <dbReference type="Rhea" id="RHEA:10748"/>
        <dbReference type="ChEBI" id="CHEBI:15377"/>
        <dbReference type="ChEBI" id="CHEBI:15378"/>
        <dbReference type="ChEBI" id="CHEBI:16526"/>
        <dbReference type="ChEBI" id="CHEBI:17544"/>
        <dbReference type="EC" id="4.2.1.1"/>
    </reaction>
</comment>
<dbReference type="InterPro" id="IPR036874">
    <property type="entry name" value="Carbonic_anhydrase_sf"/>
</dbReference>
<dbReference type="GO" id="GO:0015976">
    <property type="term" value="P:carbon utilization"/>
    <property type="evidence" value="ECO:0007669"/>
    <property type="project" value="InterPro"/>
</dbReference>
<accession>A0AAU9RT51</accession>
<keyword evidence="5 8" id="KW-0862">Zinc</keyword>
<dbReference type="PROSITE" id="PS00704">
    <property type="entry name" value="PROK_CO2_ANHYDRASE_1"/>
    <property type="match status" value="1"/>
</dbReference>
<feature type="binding site" evidence="8">
    <location>
        <position position="180"/>
    </location>
    <ligand>
        <name>Zn(2+)</name>
        <dbReference type="ChEBI" id="CHEBI:29105"/>
    </ligand>
</feature>
<dbReference type="FunFam" id="3.40.1050.10:FF:000003">
    <property type="entry name" value="Carbonic anhydrase"/>
    <property type="match status" value="1"/>
</dbReference>
<dbReference type="PROSITE" id="PS00705">
    <property type="entry name" value="PROK_CO2_ANHYDRASE_2"/>
    <property type="match status" value="1"/>
</dbReference>
<evidence type="ECO:0000256" key="4">
    <source>
        <dbReference type="ARBA" id="ARBA00022799"/>
    </source>
</evidence>
<evidence type="ECO:0000256" key="6">
    <source>
        <dbReference type="ARBA" id="ARBA00023239"/>
    </source>
</evidence>
<dbReference type="EC" id="4.2.1.1" evidence="3 9"/>
<feature type="binding site" evidence="8">
    <location>
        <position position="118"/>
    </location>
    <ligand>
        <name>Zn(2+)</name>
        <dbReference type="ChEBI" id="CHEBI:29105"/>
    </ligand>
</feature>
<reference evidence="10 11" key="1">
    <citation type="submission" date="2022-03" db="EMBL/GenBank/DDBJ databases">
        <authorList>
            <person name="Nunn A."/>
            <person name="Chopra R."/>
            <person name="Nunn A."/>
            <person name="Contreras Garrido A."/>
        </authorList>
    </citation>
    <scope>NUCLEOTIDE SEQUENCE [LARGE SCALE GENOMIC DNA]</scope>
</reference>
<evidence type="ECO:0000256" key="1">
    <source>
        <dbReference type="ARBA" id="ARBA00002904"/>
    </source>
</evidence>
<evidence type="ECO:0000256" key="9">
    <source>
        <dbReference type="RuleBase" id="RU003956"/>
    </source>
</evidence>
<dbReference type="PANTHER" id="PTHR11002:SF19">
    <property type="entry name" value="BETA CARBONIC ANHYDRASE 6, MITOCHONDRIAL"/>
    <property type="match status" value="1"/>
</dbReference>
<dbReference type="SMART" id="SM00947">
    <property type="entry name" value="Pro_CA"/>
    <property type="match status" value="1"/>
</dbReference>
<dbReference type="EMBL" id="OU466858">
    <property type="protein sequence ID" value="CAH2047220.1"/>
    <property type="molecule type" value="Genomic_DNA"/>
</dbReference>
<name>A0AAU9RT51_THLAR</name>
<dbReference type="InterPro" id="IPR015892">
    <property type="entry name" value="Carbonic_anhydrase_CS"/>
</dbReference>
<keyword evidence="8" id="KW-0479">Metal-binding</keyword>
<keyword evidence="4" id="KW-0702">S-nitrosylation</keyword>
<dbReference type="GO" id="GO:0004089">
    <property type="term" value="F:carbonate dehydratase activity"/>
    <property type="evidence" value="ECO:0007669"/>
    <property type="project" value="UniProtKB-UniRule"/>
</dbReference>
<dbReference type="InterPro" id="IPR045066">
    <property type="entry name" value="Beta_CA_cladeB"/>
</dbReference>
<organism evidence="10 11">
    <name type="scientific">Thlaspi arvense</name>
    <name type="common">Field penny-cress</name>
    <dbReference type="NCBI Taxonomy" id="13288"/>
    <lineage>
        <taxon>Eukaryota</taxon>
        <taxon>Viridiplantae</taxon>
        <taxon>Streptophyta</taxon>
        <taxon>Embryophyta</taxon>
        <taxon>Tracheophyta</taxon>
        <taxon>Spermatophyta</taxon>
        <taxon>Magnoliopsida</taxon>
        <taxon>eudicotyledons</taxon>
        <taxon>Gunneridae</taxon>
        <taxon>Pentapetalae</taxon>
        <taxon>rosids</taxon>
        <taxon>malvids</taxon>
        <taxon>Brassicales</taxon>
        <taxon>Brassicaceae</taxon>
        <taxon>Thlaspideae</taxon>
        <taxon>Thlaspi</taxon>
    </lineage>
</organism>
<evidence type="ECO:0000256" key="7">
    <source>
        <dbReference type="ARBA" id="ARBA00048348"/>
    </source>
</evidence>
<evidence type="ECO:0000256" key="3">
    <source>
        <dbReference type="ARBA" id="ARBA00012925"/>
    </source>
</evidence>
<proteinExistence type="inferred from homology"/>
<keyword evidence="11" id="KW-1185">Reference proteome</keyword>
<comment type="cofactor">
    <cofactor evidence="8">
        <name>Zn(2+)</name>
        <dbReference type="ChEBI" id="CHEBI:29105"/>
    </cofactor>
    <text evidence="8">Binds 1 zinc ion per subunit.</text>
</comment>
<evidence type="ECO:0000313" key="10">
    <source>
        <dbReference type="EMBL" id="CAH2047220.1"/>
    </source>
</evidence>
<dbReference type="Pfam" id="PF00484">
    <property type="entry name" value="Pro_CA"/>
    <property type="match status" value="1"/>
</dbReference>
<keyword evidence="6 9" id="KW-0456">Lyase</keyword>
<dbReference type="AlphaFoldDB" id="A0AAU9RT51"/>
<sequence length="294" mass="33626">MALTLCGRARRFVSATSVHNNDCLHRLQQTGSDRFQLGEAKAIRLLPRRTNMVQELGTREELMQENREVETSYDFLGEMRQRFLRFKRQKYLPQIEKFQALAIAQSPKDKKQVMVIGCADSRVCPSYVLGFQPGEAFTIRNVANLVTPIQNGSTETNSALEFAVTTLQVENIIVMGHSNCGGIQALMSHQNHKENQSSLVERWVMNGKAAKLRTQAASSHLSFDEQCRDCEKESIKDSVMNLITYPWIRERVKRGEVKIHGCYYNLSDCSLEKWRLSLDKSNNGLYVSDREIWS</sequence>
<dbReference type="GO" id="GO:0008270">
    <property type="term" value="F:zinc ion binding"/>
    <property type="evidence" value="ECO:0007669"/>
    <property type="project" value="UniProtKB-UniRule"/>
</dbReference>
<dbReference type="InterPro" id="IPR001765">
    <property type="entry name" value="Carbonic_anhydrase"/>
</dbReference>
<dbReference type="CDD" id="cd00884">
    <property type="entry name" value="beta_CA_cladeB"/>
    <property type="match status" value="1"/>
</dbReference>
<gene>
    <name evidence="10" type="ORF">TAV2_LOCUS7538</name>
</gene>
<evidence type="ECO:0000256" key="2">
    <source>
        <dbReference type="ARBA" id="ARBA00006217"/>
    </source>
</evidence>
<dbReference type="Proteomes" id="UP000836841">
    <property type="component" value="Chromosome 2"/>
</dbReference>
<protein>
    <recommendedName>
        <fullName evidence="3 9">Carbonic anhydrase</fullName>
        <ecNumber evidence="3 9">4.2.1.1</ecNumber>
    </recommendedName>
    <alternativeName>
        <fullName evidence="9">Carbonate dehydratase</fullName>
    </alternativeName>
</protein>